<dbReference type="EMBL" id="KB306898">
    <property type="protein sequence ID" value="ELT99383.1"/>
    <property type="molecule type" value="Genomic_DNA"/>
</dbReference>
<organism evidence="4">
    <name type="scientific">Capitella teleta</name>
    <name type="common">Polychaete worm</name>
    <dbReference type="NCBI Taxonomy" id="283909"/>
    <lineage>
        <taxon>Eukaryota</taxon>
        <taxon>Metazoa</taxon>
        <taxon>Spiralia</taxon>
        <taxon>Lophotrochozoa</taxon>
        <taxon>Annelida</taxon>
        <taxon>Polychaeta</taxon>
        <taxon>Sedentaria</taxon>
        <taxon>Scolecida</taxon>
        <taxon>Capitellidae</taxon>
        <taxon>Capitella</taxon>
    </lineage>
</organism>
<dbReference type="EMBL" id="AMQN01010051">
    <property type="status" value="NOT_ANNOTATED_CDS"/>
    <property type="molecule type" value="Genomic_DNA"/>
</dbReference>
<evidence type="ECO:0000256" key="1">
    <source>
        <dbReference type="ARBA" id="ARBA00022737"/>
    </source>
</evidence>
<dbReference type="OMA" id="ASLETHW"/>
<feature type="repeat" description="ANK" evidence="3">
    <location>
        <begin position="331"/>
        <end position="363"/>
    </location>
</feature>
<dbReference type="OrthoDB" id="341259at2759"/>
<evidence type="ECO:0000256" key="2">
    <source>
        <dbReference type="ARBA" id="ARBA00023043"/>
    </source>
</evidence>
<dbReference type="Pfam" id="PF12796">
    <property type="entry name" value="Ank_2"/>
    <property type="match status" value="3"/>
</dbReference>
<dbReference type="PANTHER" id="PTHR24198:SF165">
    <property type="entry name" value="ANKYRIN REPEAT-CONTAINING PROTEIN-RELATED"/>
    <property type="match status" value="1"/>
</dbReference>
<evidence type="ECO:0000313" key="6">
    <source>
        <dbReference type="Proteomes" id="UP000014760"/>
    </source>
</evidence>
<dbReference type="PRINTS" id="PR01415">
    <property type="entry name" value="ANKYRIN"/>
</dbReference>
<dbReference type="STRING" id="283909.R7TZK7"/>
<dbReference type="PROSITE" id="PS50088">
    <property type="entry name" value="ANK_REPEAT"/>
    <property type="match status" value="3"/>
</dbReference>
<dbReference type="InterPro" id="IPR002110">
    <property type="entry name" value="Ankyrin_rpt"/>
</dbReference>
<dbReference type="SUPFAM" id="SSF48403">
    <property type="entry name" value="Ankyrin repeat"/>
    <property type="match status" value="1"/>
</dbReference>
<protein>
    <submittedName>
        <fullName evidence="4 5">Uncharacterized protein</fullName>
    </submittedName>
</protein>
<feature type="repeat" description="ANK" evidence="3">
    <location>
        <begin position="9"/>
        <end position="41"/>
    </location>
</feature>
<evidence type="ECO:0000313" key="4">
    <source>
        <dbReference type="EMBL" id="ELT99383.1"/>
    </source>
</evidence>
<sequence length="385" mass="42513">MVLSKRDSQGNTVLHHACASGRLEVVRLFINFGCNLKAANHQENNLLHMTVLHGSPAVLKELLKRKAVNVEEKNRSDRTPAMLCAEMGSIRMLEMLIRAGAVVSQDLLGIAASKGCLPFVKYCVDTLGLDLAHVDSKRCSVLHHACSQSSMEMMTFLLNSMSNKRDVLLARDHVGRTVIHACCDNVITNPDTLVLLLTAADEAGVLRELVNSKDFFTGSNTCVLVSGRDKGRAAFHYVLSYRHLVSLFEKRVGGGVVDFSQFGTVIKSGWGDYPPEEVVKSVDETLLRKAQLDTAPKIDVTPLHLSVYKEKIEHAEKLIEYGADVNLKDCFGMVPLHLAAMRGNLHMVQKLVKAGAVITVKDNKLQTPMDIALRNEHEKVANYFK</sequence>
<evidence type="ECO:0000256" key="3">
    <source>
        <dbReference type="PROSITE-ProRule" id="PRU00023"/>
    </source>
</evidence>
<name>R7TZK7_CAPTE</name>
<keyword evidence="1" id="KW-0677">Repeat</keyword>
<keyword evidence="6" id="KW-1185">Reference proteome</keyword>
<reference evidence="6" key="1">
    <citation type="submission" date="2012-12" db="EMBL/GenBank/DDBJ databases">
        <authorList>
            <person name="Hellsten U."/>
            <person name="Grimwood J."/>
            <person name="Chapman J.A."/>
            <person name="Shapiro H."/>
            <person name="Aerts A."/>
            <person name="Otillar R.P."/>
            <person name="Terry A.Y."/>
            <person name="Boore J.L."/>
            <person name="Simakov O."/>
            <person name="Marletaz F."/>
            <person name="Cho S.-J."/>
            <person name="Edsinger-Gonzales E."/>
            <person name="Havlak P."/>
            <person name="Kuo D.-H."/>
            <person name="Larsson T."/>
            <person name="Lv J."/>
            <person name="Arendt D."/>
            <person name="Savage R."/>
            <person name="Osoegawa K."/>
            <person name="de Jong P."/>
            <person name="Lindberg D.R."/>
            <person name="Seaver E.C."/>
            <person name="Weisblat D.A."/>
            <person name="Putnam N.H."/>
            <person name="Grigoriev I.V."/>
            <person name="Rokhsar D.S."/>
        </authorList>
    </citation>
    <scope>NUCLEOTIDE SEQUENCE</scope>
    <source>
        <strain evidence="6">I ESC-2004</strain>
    </source>
</reference>
<dbReference type="SMART" id="SM00248">
    <property type="entry name" value="ANK"/>
    <property type="match status" value="7"/>
</dbReference>
<feature type="repeat" description="ANK" evidence="3">
    <location>
        <begin position="298"/>
        <end position="330"/>
    </location>
</feature>
<reference evidence="5" key="3">
    <citation type="submission" date="2015-06" db="UniProtKB">
        <authorList>
            <consortium name="EnsemblMetazoa"/>
        </authorList>
    </citation>
    <scope>IDENTIFICATION</scope>
</reference>
<dbReference type="PANTHER" id="PTHR24198">
    <property type="entry name" value="ANKYRIN REPEAT AND PROTEIN KINASE DOMAIN-CONTAINING PROTEIN"/>
    <property type="match status" value="1"/>
</dbReference>
<dbReference type="AlphaFoldDB" id="R7TZK7"/>
<proteinExistence type="predicted"/>
<dbReference type="EnsemblMetazoa" id="CapteT160393">
    <property type="protein sequence ID" value="CapteP160393"/>
    <property type="gene ID" value="CapteG160393"/>
</dbReference>
<gene>
    <name evidence="4" type="ORF">CAPTEDRAFT_160393</name>
</gene>
<dbReference type="PROSITE" id="PS50297">
    <property type="entry name" value="ANK_REP_REGION"/>
    <property type="match status" value="3"/>
</dbReference>
<keyword evidence="2 3" id="KW-0040">ANK repeat</keyword>
<dbReference type="Proteomes" id="UP000014760">
    <property type="component" value="Unassembled WGS sequence"/>
</dbReference>
<accession>R7TZK7</accession>
<dbReference type="Gene3D" id="1.25.40.20">
    <property type="entry name" value="Ankyrin repeat-containing domain"/>
    <property type="match status" value="3"/>
</dbReference>
<dbReference type="HOGENOM" id="CLU_718143_0_0_1"/>
<dbReference type="InterPro" id="IPR036770">
    <property type="entry name" value="Ankyrin_rpt-contain_sf"/>
</dbReference>
<reference evidence="4 6" key="2">
    <citation type="journal article" date="2013" name="Nature">
        <title>Insights into bilaterian evolution from three spiralian genomes.</title>
        <authorList>
            <person name="Simakov O."/>
            <person name="Marletaz F."/>
            <person name="Cho S.J."/>
            <person name="Edsinger-Gonzales E."/>
            <person name="Havlak P."/>
            <person name="Hellsten U."/>
            <person name="Kuo D.H."/>
            <person name="Larsson T."/>
            <person name="Lv J."/>
            <person name="Arendt D."/>
            <person name="Savage R."/>
            <person name="Osoegawa K."/>
            <person name="de Jong P."/>
            <person name="Grimwood J."/>
            <person name="Chapman J.A."/>
            <person name="Shapiro H."/>
            <person name="Aerts A."/>
            <person name="Otillar R.P."/>
            <person name="Terry A.Y."/>
            <person name="Boore J.L."/>
            <person name="Grigoriev I.V."/>
            <person name="Lindberg D.R."/>
            <person name="Seaver E.C."/>
            <person name="Weisblat D.A."/>
            <person name="Putnam N.H."/>
            <person name="Rokhsar D.S."/>
        </authorList>
    </citation>
    <scope>NUCLEOTIDE SEQUENCE</scope>
    <source>
        <strain evidence="4 6">I ESC-2004</strain>
    </source>
</reference>
<evidence type="ECO:0000313" key="5">
    <source>
        <dbReference type="EnsemblMetazoa" id="CapteP160393"/>
    </source>
</evidence>